<dbReference type="EMBL" id="SODF01000001">
    <property type="protein sequence ID" value="TDW24223.1"/>
    <property type="molecule type" value="Genomic_DNA"/>
</dbReference>
<feature type="domain" description="ABC transmembrane type-1" evidence="8">
    <location>
        <begin position="93"/>
        <end position="284"/>
    </location>
</feature>
<evidence type="ECO:0000256" key="6">
    <source>
        <dbReference type="ARBA" id="ARBA00023136"/>
    </source>
</evidence>
<dbReference type="Pfam" id="PF00528">
    <property type="entry name" value="BPD_transp_1"/>
    <property type="match status" value="1"/>
</dbReference>
<comment type="subcellular location">
    <subcellularLocation>
        <location evidence="1 7">Cell membrane</location>
        <topology evidence="1 7">Multi-pass membrane protein</topology>
    </subcellularLocation>
</comment>
<keyword evidence="10" id="KW-1185">Reference proteome</keyword>
<gene>
    <name evidence="9" type="ORF">EV650_3094</name>
</gene>
<dbReference type="CDD" id="cd06261">
    <property type="entry name" value="TM_PBP2"/>
    <property type="match status" value="1"/>
</dbReference>
<feature type="transmembrane region" description="Helical" evidence="7">
    <location>
        <begin position="261"/>
        <end position="284"/>
    </location>
</feature>
<dbReference type="SUPFAM" id="SSF161098">
    <property type="entry name" value="MetI-like"/>
    <property type="match status" value="1"/>
</dbReference>
<dbReference type="InterPro" id="IPR000515">
    <property type="entry name" value="MetI-like"/>
</dbReference>
<dbReference type="PANTHER" id="PTHR43744:SF12">
    <property type="entry name" value="ABC TRANSPORTER PERMEASE PROTEIN MG189-RELATED"/>
    <property type="match status" value="1"/>
</dbReference>
<dbReference type="Proteomes" id="UP000295447">
    <property type="component" value="Unassembled WGS sequence"/>
</dbReference>
<evidence type="ECO:0000313" key="9">
    <source>
        <dbReference type="EMBL" id="TDW24223.1"/>
    </source>
</evidence>
<keyword evidence="3" id="KW-1003">Cell membrane</keyword>
<evidence type="ECO:0000259" key="8">
    <source>
        <dbReference type="PROSITE" id="PS50928"/>
    </source>
</evidence>
<organism evidence="9 10">
    <name type="scientific">Kribbella kalugense</name>
    <dbReference type="NCBI Taxonomy" id="2512221"/>
    <lineage>
        <taxon>Bacteria</taxon>
        <taxon>Bacillati</taxon>
        <taxon>Actinomycetota</taxon>
        <taxon>Actinomycetes</taxon>
        <taxon>Propionibacteriales</taxon>
        <taxon>Kribbellaceae</taxon>
        <taxon>Kribbella</taxon>
    </lineage>
</organism>
<keyword evidence="5 7" id="KW-1133">Transmembrane helix</keyword>
<dbReference type="InterPro" id="IPR035906">
    <property type="entry name" value="MetI-like_sf"/>
</dbReference>
<comment type="similarity">
    <text evidence="7">Belongs to the binding-protein-dependent transport system permease family.</text>
</comment>
<evidence type="ECO:0000256" key="4">
    <source>
        <dbReference type="ARBA" id="ARBA00022692"/>
    </source>
</evidence>
<keyword evidence="2 7" id="KW-0813">Transport</keyword>
<evidence type="ECO:0000256" key="1">
    <source>
        <dbReference type="ARBA" id="ARBA00004651"/>
    </source>
</evidence>
<evidence type="ECO:0000256" key="5">
    <source>
        <dbReference type="ARBA" id="ARBA00022989"/>
    </source>
</evidence>
<comment type="caution">
    <text evidence="9">The sequence shown here is derived from an EMBL/GenBank/DDBJ whole genome shotgun (WGS) entry which is preliminary data.</text>
</comment>
<feature type="transmembrane region" description="Helical" evidence="7">
    <location>
        <begin position="161"/>
        <end position="184"/>
    </location>
</feature>
<feature type="transmembrane region" description="Helical" evidence="7">
    <location>
        <begin position="31"/>
        <end position="54"/>
    </location>
</feature>
<dbReference type="PROSITE" id="PS50928">
    <property type="entry name" value="ABC_TM1"/>
    <property type="match status" value="1"/>
</dbReference>
<protein>
    <submittedName>
        <fullName evidence="9">Carbohydrate ABC transporter membrane protein 2 (CUT1 family)</fullName>
    </submittedName>
</protein>
<accession>A0A4R8A153</accession>
<sequence length="299" mass="32605">MTRIADFASHLGLWPNSRTMRSQSRARHRPIRAISTAGLVLFGLLVLSPIVLMFSDSLRSDADVDAHPLGIPVHPEWHNYSAAFHEMNFSRTLGNTVLITGCSALVVALTGSMCAWSIVRHARRWSAITYQVFVAGLALPIFVLITPLYQLMHQLNLLDSFMGIILAYTALGLPFAVFFFTSFLRSVSVELEEAATIDGCGVIGTYWHVVLPMLRPATATLIIFSSLSVWNDLVLPLILLTSDSKKTVTLSVYSTIGTHSYSVGQLLPTVVLGTVPLFVIFLILQRHIVAGIGAGATKG</sequence>
<dbReference type="OrthoDB" id="3568785at2"/>
<name>A0A4R8A153_9ACTN</name>
<dbReference type="PANTHER" id="PTHR43744">
    <property type="entry name" value="ABC TRANSPORTER PERMEASE PROTEIN MG189-RELATED-RELATED"/>
    <property type="match status" value="1"/>
</dbReference>
<evidence type="ECO:0000256" key="2">
    <source>
        <dbReference type="ARBA" id="ARBA00022448"/>
    </source>
</evidence>
<dbReference type="GO" id="GO:0005886">
    <property type="term" value="C:plasma membrane"/>
    <property type="evidence" value="ECO:0007669"/>
    <property type="project" value="UniProtKB-SubCell"/>
</dbReference>
<dbReference type="Gene3D" id="1.10.3720.10">
    <property type="entry name" value="MetI-like"/>
    <property type="match status" value="1"/>
</dbReference>
<evidence type="ECO:0000256" key="3">
    <source>
        <dbReference type="ARBA" id="ARBA00022475"/>
    </source>
</evidence>
<feature type="transmembrane region" description="Helical" evidence="7">
    <location>
        <begin position="221"/>
        <end position="241"/>
    </location>
</feature>
<evidence type="ECO:0000256" key="7">
    <source>
        <dbReference type="RuleBase" id="RU363032"/>
    </source>
</evidence>
<dbReference type="GO" id="GO:0055085">
    <property type="term" value="P:transmembrane transport"/>
    <property type="evidence" value="ECO:0007669"/>
    <property type="project" value="InterPro"/>
</dbReference>
<keyword evidence="6 7" id="KW-0472">Membrane</keyword>
<evidence type="ECO:0000313" key="10">
    <source>
        <dbReference type="Proteomes" id="UP000295447"/>
    </source>
</evidence>
<reference evidence="9 10" key="1">
    <citation type="submission" date="2019-03" db="EMBL/GenBank/DDBJ databases">
        <title>Genomic Encyclopedia of Type Strains, Phase III (KMG-III): the genomes of soil and plant-associated and newly described type strains.</title>
        <authorList>
            <person name="Whitman W."/>
        </authorList>
    </citation>
    <scope>NUCLEOTIDE SEQUENCE [LARGE SCALE GENOMIC DNA]</scope>
    <source>
        <strain evidence="9 10">VKM Ac-2570</strain>
    </source>
</reference>
<feature type="transmembrane region" description="Helical" evidence="7">
    <location>
        <begin position="128"/>
        <end position="149"/>
    </location>
</feature>
<feature type="transmembrane region" description="Helical" evidence="7">
    <location>
        <begin position="97"/>
        <end position="116"/>
    </location>
</feature>
<dbReference type="AlphaFoldDB" id="A0A4R8A153"/>
<keyword evidence="4 7" id="KW-0812">Transmembrane</keyword>
<proteinExistence type="inferred from homology"/>